<evidence type="ECO:0000313" key="2">
    <source>
        <dbReference type="Proteomes" id="UP000192356"/>
    </source>
</evidence>
<keyword evidence="2" id="KW-1185">Reference proteome</keyword>
<name>A0A1X0Q803_9MICR</name>
<dbReference type="EMBL" id="LVKB01000159">
    <property type="protein sequence ID" value="ORD95901.1"/>
    <property type="molecule type" value="Genomic_DNA"/>
</dbReference>
<comment type="caution">
    <text evidence="1">The sequence shown here is derived from an EMBL/GenBank/DDBJ whole genome shotgun (WGS) entry which is preliminary data.</text>
</comment>
<accession>A0A1X0Q803</accession>
<dbReference type="AlphaFoldDB" id="A0A1X0Q803"/>
<evidence type="ECO:0000313" key="1">
    <source>
        <dbReference type="EMBL" id="ORD95901.1"/>
    </source>
</evidence>
<reference evidence="1 2" key="1">
    <citation type="journal article" date="2017" name="Environ. Microbiol.">
        <title>Decay of the glycolytic pathway and adaptation to intranuclear parasitism within Enterocytozoonidae microsporidia.</title>
        <authorList>
            <person name="Wiredu Boakye D."/>
            <person name="Jaroenlak P."/>
            <person name="Prachumwat A."/>
            <person name="Williams T.A."/>
            <person name="Bateman K.S."/>
            <person name="Itsathitphaisarn O."/>
            <person name="Sritunyalucksana K."/>
            <person name="Paszkiewicz K.H."/>
            <person name="Moore K.A."/>
            <person name="Stentiford G.D."/>
            <person name="Williams B.A."/>
        </authorList>
    </citation>
    <scope>NUCLEOTIDE SEQUENCE [LARGE SCALE GENOMIC DNA]</scope>
    <source>
        <strain evidence="1 2">GB1</strain>
    </source>
</reference>
<organism evidence="1 2">
    <name type="scientific">Hepatospora eriocheir</name>
    <dbReference type="NCBI Taxonomy" id="1081669"/>
    <lineage>
        <taxon>Eukaryota</taxon>
        <taxon>Fungi</taxon>
        <taxon>Fungi incertae sedis</taxon>
        <taxon>Microsporidia</taxon>
        <taxon>Hepatosporidae</taxon>
        <taxon>Hepatospora</taxon>
    </lineage>
</organism>
<proteinExistence type="predicted"/>
<protein>
    <submittedName>
        <fullName evidence="1">Uncharacterized protein</fullName>
    </submittedName>
</protein>
<dbReference type="Proteomes" id="UP000192356">
    <property type="component" value="Unassembled WGS sequence"/>
</dbReference>
<dbReference type="VEuPathDB" id="MicrosporidiaDB:A0H76_1319"/>
<dbReference type="VEuPathDB" id="MicrosporidiaDB:HERIO_2116"/>
<sequence>MENKIEIKTEFTDQEIEKFIKIFNSKKCFNKHGQDNLKSKYERKILKNLVVKEFGENYDYMKLWEKYNELLKRYVELFKEVCLELKDTSISNDFKFYNAFDQYFDKSSLFHPDKINKNDISQLVINYYLNYYNKKKKDNSFNLMYESIKEYVDNNREVNFIDIYMRRKQELFKKESKKNEEVKLNEINLKEDLIEVVDNKKIKSEYKNDKELIKIDKCLNELICMKSEMKLIDKLIEKLIDKVKEFKEKQ</sequence>
<gene>
    <name evidence="1" type="ORF">HERIO_2116</name>
</gene>